<feature type="signal peptide" evidence="3">
    <location>
        <begin position="1"/>
        <end position="20"/>
    </location>
</feature>
<dbReference type="RefSeq" id="WP_205313376.1">
    <property type="nucleotide sequence ID" value="NZ_JAERPS020000009.1"/>
</dbReference>
<evidence type="ECO:0000313" key="7">
    <source>
        <dbReference type="Proteomes" id="UP000663814"/>
    </source>
</evidence>
<evidence type="ECO:0000256" key="2">
    <source>
        <dbReference type="ARBA" id="ARBA00023054"/>
    </source>
</evidence>
<feature type="domain" description="CzcB-like C-terminal circularly permuted SH3-like" evidence="5">
    <location>
        <begin position="338"/>
        <end position="390"/>
    </location>
</feature>
<evidence type="ECO:0000256" key="3">
    <source>
        <dbReference type="SAM" id="SignalP"/>
    </source>
</evidence>
<dbReference type="PROSITE" id="PS51257">
    <property type="entry name" value="PROKAR_LIPOPROTEIN"/>
    <property type="match status" value="1"/>
</dbReference>
<comment type="subcellular location">
    <subcellularLocation>
        <location evidence="1">Cell envelope</location>
    </subcellularLocation>
</comment>
<evidence type="ECO:0000259" key="5">
    <source>
        <dbReference type="Pfam" id="PF25975"/>
    </source>
</evidence>
<dbReference type="EMBL" id="JAERPS020000009">
    <property type="protein sequence ID" value="MBZ9613642.1"/>
    <property type="molecule type" value="Genomic_DNA"/>
</dbReference>
<dbReference type="InterPro" id="IPR050465">
    <property type="entry name" value="UPF0194_transport"/>
</dbReference>
<organism evidence="6 7">
    <name type="scientific">Rheinheimera maricola</name>
    <dbReference type="NCBI Taxonomy" id="2793282"/>
    <lineage>
        <taxon>Bacteria</taxon>
        <taxon>Pseudomonadati</taxon>
        <taxon>Pseudomonadota</taxon>
        <taxon>Gammaproteobacteria</taxon>
        <taxon>Chromatiales</taxon>
        <taxon>Chromatiaceae</taxon>
        <taxon>Rheinheimera</taxon>
    </lineage>
</organism>
<sequence length="397" mass="43948">MQTKALLFISLAAILITACTEPPSQVPVYRVAKNTLIHKVSTEGELFAVNAVSISAPSTLQGPRFIATLAAEYSEVQAGDVVVTFDASQLQKAQVKASTGLAAVVADQQQKLAEQYNEQTALGLEQTLNSHEFSFADRFNIDDVQIRSRLEIIDSLQNKEYLGNKREYLDWQEHSFSQRSAGELELLQLQRGQQQSLLHQAQSGLEQLEVRSPHQGIILYETNWRGEKPEVGGMVFPGNRIGSIPDLNLQHVKLQVIEQEAVGLLAGQPVTFSLTAWPDETLSGSIVSVAPVAQSRERRDPRKYIEVVVAPTVQDPRFLPGNKIRAEILVNSIPDALLVPLQAIFSEQQQLYVYKREHSRFVKQAIQIGQKSLSHAQVLTGLQTGEEIALLNPESTI</sequence>
<accession>A0ABS7XDJ5</accession>
<evidence type="ECO:0000259" key="4">
    <source>
        <dbReference type="Pfam" id="PF25954"/>
    </source>
</evidence>
<dbReference type="PANTHER" id="PTHR32347">
    <property type="entry name" value="EFFLUX SYSTEM COMPONENT YKNX-RELATED"/>
    <property type="match status" value="1"/>
</dbReference>
<dbReference type="Gene3D" id="2.40.30.170">
    <property type="match status" value="1"/>
</dbReference>
<dbReference type="Proteomes" id="UP000663814">
    <property type="component" value="Unassembled WGS sequence"/>
</dbReference>
<reference evidence="6 7" key="1">
    <citation type="submission" date="2021-08" db="EMBL/GenBank/DDBJ databases">
        <title>Rheinheimera aquimaris sp. nov., isolated from seawater of the East Sea in Korea.</title>
        <authorList>
            <person name="Kim K.H."/>
            <person name="Wenting R."/>
            <person name="Kim K.R."/>
            <person name="Jeon C.O."/>
        </authorList>
    </citation>
    <scope>NUCLEOTIDE SEQUENCE [LARGE SCALE GENOMIC DNA]</scope>
    <source>
        <strain evidence="6 7">MA-13</strain>
    </source>
</reference>
<dbReference type="InterPro" id="IPR058792">
    <property type="entry name" value="Beta-barrel_RND_2"/>
</dbReference>
<dbReference type="Pfam" id="PF25975">
    <property type="entry name" value="CzcB_C"/>
    <property type="match status" value="1"/>
</dbReference>
<gene>
    <name evidence="6" type="ORF">I4W93_018770</name>
</gene>
<protein>
    <submittedName>
        <fullName evidence="6">Efflux RND transporter periplasmic adaptor subunit</fullName>
    </submittedName>
</protein>
<dbReference type="InterPro" id="IPR058649">
    <property type="entry name" value="CzcB_C"/>
</dbReference>
<dbReference type="PANTHER" id="PTHR32347:SF23">
    <property type="entry name" value="BLL5650 PROTEIN"/>
    <property type="match status" value="1"/>
</dbReference>
<comment type="caution">
    <text evidence="6">The sequence shown here is derived from an EMBL/GenBank/DDBJ whole genome shotgun (WGS) entry which is preliminary data.</text>
</comment>
<keyword evidence="3" id="KW-0732">Signal</keyword>
<evidence type="ECO:0000313" key="6">
    <source>
        <dbReference type="EMBL" id="MBZ9613642.1"/>
    </source>
</evidence>
<feature type="chain" id="PRO_5046112028" evidence="3">
    <location>
        <begin position="21"/>
        <end position="397"/>
    </location>
</feature>
<name>A0ABS7XDJ5_9GAMM</name>
<dbReference type="Gene3D" id="2.40.420.20">
    <property type="match status" value="1"/>
</dbReference>
<keyword evidence="7" id="KW-1185">Reference proteome</keyword>
<evidence type="ECO:0000256" key="1">
    <source>
        <dbReference type="ARBA" id="ARBA00004196"/>
    </source>
</evidence>
<dbReference type="Pfam" id="PF25954">
    <property type="entry name" value="Beta-barrel_RND_2"/>
    <property type="match status" value="1"/>
</dbReference>
<feature type="domain" description="CusB-like beta-barrel" evidence="4">
    <location>
        <begin position="252"/>
        <end position="298"/>
    </location>
</feature>
<keyword evidence="2" id="KW-0175">Coiled coil</keyword>
<proteinExistence type="predicted"/>